<evidence type="ECO:0000313" key="3">
    <source>
        <dbReference type="Proteomes" id="UP000062645"/>
    </source>
</evidence>
<dbReference type="InterPro" id="IPR001387">
    <property type="entry name" value="Cro/C1-type_HTH"/>
</dbReference>
<feature type="domain" description="HTH cro/C1-type" evidence="1">
    <location>
        <begin position="73"/>
        <end position="127"/>
    </location>
</feature>
<name>A0A0M4T042_9NOSO</name>
<protein>
    <recommendedName>
        <fullName evidence="1">HTH cro/C1-type domain-containing protein</fullName>
    </recommendedName>
</protein>
<dbReference type="SUPFAM" id="SSF47413">
    <property type="entry name" value="lambda repressor-like DNA-binding domains"/>
    <property type="match status" value="1"/>
</dbReference>
<organism evidence="2 3">
    <name type="scientific">Nostoc piscinale CENA21</name>
    <dbReference type="NCBI Taxonomy" id="224013"/>
    <lineage>
        <taxon>Bacteria</taxon>
        <taxon>Bacillati</taxon>
        <taxon>Cyanobacteriota</taxon>
        <taxon>Cyanophyceae</taxon>
        <taxon>Nostocales</taxon>
        <taxon>Nostocaceae</taxon>
        <taxon>Nostoc</taxon>
    </lineage>
</organism>
<dbReference type="PROSITE" id="PS50943">
    <property type="entry name" value="HTH_CROC1"/>
    <property type="match status" value="1"/>
</dbReference>
<dbReference type="Proteomes" id="UP000062645">
    <property type="component" value="Chromosome"/>
</dbReference>
<dbReference type="Gene3D" id="1.10.260.40">
    <property type="entry name" value="lambda repressor-like DNA-binding domains"/>
    <property type="match status" value="1"/>
</dbReference>
<dbReference type="EMBL" id="CP012036">
    <property type="protein sequence ID" value="ALF52245.1"/>
    <property type="molecule type" value="Genomic_DNA"/>
</dbReference>
<dbReference type="AlphaFoldDB" id="A0A0M4T042"/>
<sequence>MYNPEVYFPLSLSNQKARKLYAIAKRRGCTMVDLIKDIVEDYVNDVQLIGVNLQIPILNKNQVTPRRIIGERISMFRQVNGFTQMELGKAVGLDRRTISGIELGSRRLDVVEAIAIAQVLGVELKEILEVC</sequence>
<proteinExistence type="predicted"/>
<dbReference type="GO" id="GO:0003677">
    <property type="term" value="F:DNA binding"/>
    <property type="evidence" value="ECO:0007669"/>
    <property type="project" value="InterPro"/>
</dbReference>
<accession>A0A0M4T042</accession>
<evidence type="ECO:0000259" key="1">
    <source>
        <dbReference type="PROSITE" id="PS50943"/>
    </source>
</evidence>
<dbReference type="KEGG" id="npz:ACX27_04275"/>
<dbReference type="STRING" id="224013.ACX27_04275"/>
<dbReference type="CDD" id="cd00093">
    <property type="entry name" value="HTH_XRE"/>
    <property type="match status" value="1"/>
</dbReference>
<gene>
    <name evidence="2" type="ORF">ACX27_04275</name>
</gene>
<dbReference type="Pfam" id="PF01381">
    <property type="entry name" value="HTH_3"/>
    <property type="match status" value="1"/>
</dbReference>
<dbReference type="RefSeq" id="WP_062288899.1">
    <property type="nucleotide sequence ID" value="NZ_CP012036.1"/>
</dbReference>
<keyword evidence="3" id="KW-1185">Reference proteome</keyword>
<dbReference type="SMART" id="SM00530">
    <property type="entry name" value="HTH_XRE"/>
    <property type="match status" value="1"/>
</dbReference>
<dbReference type="OrthoDB" id="9804491at2"/>
<dbReference type="PATRIC" id="fig|224013.5.peg.1024"/>
<reference evidence="3" key="1">
    <citation type="submission" date="2015-07" db="EMBL/GenBank/DDBJ databases">
        <title>Genome Of Nitrogen-Fixing Cyanobacterium Nostoc piscinale CENA21 From Solimoes/Amazon River Floodplain Sediments And Comparative Genomics To Uncover Biosynthetic Natural Products Potential.</title>
        <authorList>
            <person name="Leao T.F."/>
            <person name="Leao P.N."/>
            <person name="Guimaraes P.I."/>
            <person name="de Melo A.G.C."/>
            <person name="Ramos R.T.J."/>
            <person name="Silva A."/>
            <person name="Fiore M.F."/>
            <person name="Schneider M.P.C."/>
        </authorList>
    </citation>
    <scope>NUCLEOTIDE SEQUENCE [LARGE SCALE GENOMIC DNA]</scope>
    <source>
        <strain evidence="3">CENA21</strain>
    </source>
</reference>
<dbReference type="InterPro" id="IPR010982">
    <property type="entry name" value="Lambda_DNA-bd_dom_sf"/>
</dbReference>
<reference evidence="2 3" key="2">
    <citation type="journal article" date="2016" name="Genome Announc.">
        <title>Draft Genome Sequence of the N2-Fixing Cyanobacterium Nostoc piscinale CENA21, Isolated from the Brazilian Amazon Floodplain.</title>
        <authorList>
            <person name="Leao T."/>
            <person name="Guimaraes P.I."/>
            <person name="de Melo A.G."/>
            <person name="Ramos R.T."/>
            <person name="Leao P.N."/>
            <person name="Silva A."/>
            <person name="Fiore M.F."/>
            <person name="Schneider M.P."/>
        </authorList>
    </citation>
    <scope>NUCLEOTIDE SEQUENCE [LARGE SCALE GENOMIC DNA]</scope>
    <source>
        <strain evidence="2 3">CENA21</strain>
    </source>
</reference>
<evidence type="ECO:0000313" key="2">
    <source>
        <dbReference type="EMBL" id="ALF52245.1"/>
    </source>
</evidence>